<gene>
    <name evidence="1" type="ORF">C7379_11724</name>
</gene>
<dbReference type="OrthoDB" id="1068381at2"/>
<protein>
    <submittedName>
        <fullName evidence="1">Uncharacterized protein</fullName>
    </submittedName>
</protein>
<reference evidence="1 2" key="1">
    <citation type="submission" date="2018-05" db="EMBL/GenBank/DDBJ databases">
        <title>Genomic Encyclopedia of Type Strains, Phase IV (KMG-IV): sequencing the most valuable type-strain genomes for metagenomic binning, comparative biology and taxonomic classification.</title>
        <authorList>
            <person name="Goeker M."/>
        </authorList>
    </citation>
    <scope>NUCLEOTIDE SEQUENCE [LARGE SCALE GENOMIC DNA]</scope>
    <source>
        <strain evidence="1 2">DSM 100333</strain>
    </source>
</reference>
<evidence type="ECO:0000313" key="1">
    <source>
        <dbReference type="EMBL" id="PVX50626.1"/>
    </source>
</evidence>
<sequence>MNELSLKNAIQKYLSSGKKISKNVYVGDAITSELIEKHCNRYADGCKNEQPLLIVNDKIPGSFKGYGWSGLMITDKTLYYKCVKDSFLSGLVALSDKGSLPLSEVSSLAIGHHDHAFGSAYLGHQLIVNDRVVGLLRMGGSIFFDETAIEELGAIFQSALEGQ</sequence>
<organism evidence="1 2">
    <name type="scientific">Hallella colorans</name>
    <dbReference type="NCBI Taxonomy" id="1703337"/>
    <lineage>
        <taxon>Bacteria</taxon>
        <taxon>Pseudomonadati</taxon>
        <taxon>Bacteroidota</taxon>
        <taxon>Bacteroidia</taxon>
        <taxon>Bacteroidales</taxon>
        <taxon>Prevotellaceae</taxon>
        <taxon>Hallella</taxon>
    </lineage>
</organism>
<evidence type="ECO:0000313" key="2">
    <source>
        <dbReference type="Proteomes" id="UP000245870"/>
    </source>
</evidence>
<name>A0A2U0U2X2_9BACT</name>
<dbReference type="AlphaFoldDB" id="A0A2U0U2X2"/>
<dbReference type="RefSeq" id="WP_116617013.1">
    <property type="nucleotide sequence ID" value="NZ_QENY01000017.1"/>
</dbReference>
<accession>A0A2U0U2X2</accession>
<keyword evidence="2" id="KW-1185">Reference proteome</keyword>
<dbReference type="Proteomes" id="UP000245870">
    <property type="component" value="Unassembled WGS sequence"/>
</dbReference>
<dbReference type="EMBL" id="QENY01000017">
    <property type="protein sequence ID" value="PVX50626.1"/>
    <property type="molecule type" value="Genomic_DNA"/>
</dbReference>
<proteinExistence type="predicted"/>
<comment type="caution">
    <text evidence="1">The sequence shown here is derived from an EMBL/GenBank/DDBJ whole genome shotgun (WGS) entry which is preliminary data.</text>
</comment>